<dbReference type="SUPFAM" id="SSF103473">
    <property type="entry name" value="MFS general substrate transporter"/>
    <property type="match status" value="1"/>
</dbReference>
<evidence type="ECO:0000256" key="7">
    <source>
        <dbReference type="ARBA" id="ARBA00023251"/>
    </source>
</evidence>
<feature type="domain" description="Major facilitator superfamily (MFS) profile" evidence="9">
    <location>
        <begin position="15"/>
        <end position="490"/>
    </location>
</feature>
<dbReference type="InterPro" id="IPR011701">
    <property type="entry name" value="MFS"/>
</dbReference>
<feature type="transmembrane region" description="Helical" evidence="8">
    <location>
        <begin position="205"/>
        <end position="223"/>
    </location>
</feature>
<feature type="transmembrane region" description="Helical" evidence="8">
    <location>
        <begin position="407"/>
        <end position="425"/>
    </location>
</feature>
<comment type="caution">
    <text evidence="10">The sequence shown here is derived from an EMBL/GenBank/DDBJ whole genome shotgun (WGS) entry which is preliminary data.</text>
</comment>
<dbReference type="AlphaFoldDB" id="A0ABD5E411"/>
<evidence type="ECO:0000313" key="10">
    <source>
        <dbReference type="EMBL" id="MDT0415552.1"/>
    </source>
</evidence>
<dbReference type="PROSITE" id="PS50850">
    <property type="entry name" value="MFS"/>
    <property type="match status" value="1"/>
</dbReference>
<reference evidence="11" key="1">
    <citation type="submission" date="2023-07" db="EMBL/GenBank/DDBJ databases">
        <title>30 novel species of actinomycetes from the DSMZ collection.</title>
        <authorList>
            <person name="Nouioui I."/>
        </authorList>
    </citation>
    <scope>NUCLEOTIDE SEQUENCE [LARGE SCALE GENOMIC DNA]</scope>
    <source>
        <strain evidence="11">DSM 41982</strain>
    </source>
</reference>
<feature type="transmembrane region" description="Helical" evidence="8">
    <location>
        <begin position="84"/>
        <end position="104"/>
    </location>
</feature>
<evidence type="ECO:0000313" key="11">
    <source>
        <dbReference type="Proteomes" id="UP001183607"/>
    </source>
</evidence>
<sequence>MTSTVDRPAVPARRQGLVLACLSVCTALVVGFVAAINLAVPQLAASSLHPSADQLLWIVDAYVVVFACLVIPAGAAGDKFGRKGALLTGLAVVALGALVSAAAPNVPLMVLGRALTGLGAACVLPNCVGVLLHATAPERRGHALAVWAAATGIGGVVGNIGGGTLLSRGSWHTLFVAVAVVAAACLAWAAAVAPRSARHARRIDVPGTALFVAAVVALLLGIIEGPEKGWSSVPVVTAFAVCLLLGVVWVLLELRIRHPMLDPRLFRDARLAGAALGMTVAFFGSFGLFYVNASLLQYGRGWSVLRAGVGIIPVTIPLLLGSRHVPALVRRFGVPATLTAAFALTSAGLAGLSLTTDLAYPWYGACLFVVGFGIMLAVPTLTAEIAAGLPLERAGIAGGLQSATRELGSALGVAVVGTILTASFTHHLPSRPGDHGPAPHTVSEALEATPGAHSAIVTAFTHGGDTALRAAALITLVAGALVVGGLTRAHHRARTAS</sequence>
<evidence type="ECO:0000256" key="3">
    <source>
        <dbReference type="ARBA" id="ARBA00022475"/>
    </source>
</evidence>
<evidence type="ECO:0000259" key="9">
    <source>
        <dbReference type="PROSITE" id="PS50850"/>
    </source>
</evidence>
<evidence type="ECO:0000256" key="5">
    <source>
        <dbReference type="ARBA" id="ARBA00022989"/>
    </source>
</evidence>
<dbReference type="PANTHER" id="PTHR42718">
    <property type="entry name" value="MAJOR FACILITATOR SUPERFAMILY MULTIDRUG TRANSPORTER MFSC"/>
    <property type="match status" value="1"/>
</dbReference>
<feature type="transmembrane region" description="Helical" evidence="8">
    <location>
        <begin position="17"/>
        <end position="40"/>
    </location>
</feature>
<feature type="transmembrane region" description="Helical" evidence="8">
    <location>
        <begin position="332"/>
        <end position="354"/>
    </location>
</feature>
<feature type="transmembrane region" description="Helical" evidence="8">
    <location>
        <begin position="229"/>
        <end position="251"/>
    </location>
</feature>
<proteinExistence type="predicted"/>
<dbReference type="PANTHER" id="PTHR42718:SF46">
    <property type="entry name" value="BLR6921 PROTEIN"/>
    <property type="match status" value="1"/>
</dbReference>
<feature type="transmembrane region" description="Helical" evidence="8">
    <location>
        <begin position="303"/>
        <end position="320"/>
    </location>
</feature>
<evidence type="ECO:0000256" key="6">
    <source>
        <dbReference type="ARBA" id="ARBA00023136"/>
    </source>
</evidence>
<dbReference type="GO" id="GO:0046677">
    <property type="term" value="P:response to antibiotic"/>
    <property type="evidence" value="ECO:0007669"/>
    <property type="project" value="UniProtKB-KW"/>
</dbReference>
<dbReference type="Proteomes" id="UP001183607">
    <property type="component" value="Unassembled WGS sequence"/>
</dbReference>
<organism evidence="10 11">
    <name type="scientific">Streptomyces evansiae</name>
    <dbReference type="NCBI Taxonomy" id="3075535"/>
    <lineage>
        <taxon>Bacteria</taxon>
        <taxon>Bacillati</taxon>
        <taxon>Actinomycetota</taxon>
        <taxon>Actinomycetes</taxon>
        <taxon>Kitasatosporales</taxon>
        <taxon>Streptomycetaceae</taxon>
        <taxon>Streptomyces</taxon>
    </lineage>
</organism>
<evidence type="ECO:0000256" key="2">
    <source>
        <dbReference type="ARBA" id="ARBA00022448"/>
    </source>
</evidence>
<dbReference type="Pfam" id="PF07690">
    <property type="entry name" value="MFS_1"/>
    <property type="match status" value="1"/>
</dbReference>
<evidence type="ECO:0000256" key="4">
    <source>
        <dbReference type="ARBA" id="ARBA00022692"/>
    </source>
</evidence>
<evidence type="ECO:0000256" key="1">
    <source>
        <dbReference type="ARBA" id="ARBA00004651"/>
    </source>
</evidence>
<dbReference type="Gene3D" id="1.20.1250.20">
    <property type="entry name" value="MFS general substrate transporter like domains"/>
    <property type="match status" value="2"/>
</dbReference>
<accession>A0ABD5E411</accession>
<feature type="transmembrane region" description="Helical" evidence="8">
    <location>
        <begin position="271"/>
        <end position="291"/>
    </location>
</feature>
<dbReference type="RefSeq" id="WP_093854382.1">
    <property type="nucleotide sequence ID" value="NZ_JAVRER010000009.1"/>
</dbReference>
<keyword evidence="7" id="KW-0046">Antibiotic resistance</keyword>
<feature type="transmembrane region" description="Helical" evidence="8">
    <location>
        <begin position="467"/>
        <end position="487"/>
    </location>
</feature>
<gene>
    <name evidence="10" type="ORF">RM574_08610</name>
</gene>
<feature type="transmembrane region" description="Helical" evidence="8">
    <location>
        <begin position="55"/>
        <end position="77"/>
    </location>
</feature>
<dbReference type="GO" id="GO:0005886">
    <property type="term" value="C:plasma membrane"/>
    <property type="evidence" value="ECO:0007669"/>
    <property type="project" value="UniProtKB-SubCell"/>
</dbReference>
<keyword evidence="3" id="KW-1003">Cell membrane</keyword>
<dbReference type="CDD" id="cd17321">
    <property type="entry name" value="MFS_MMR_MDR_like"/>
    <property type="match status" value="1"/>
</dbReference>
<dbReference type="InterPro" id="IPR036259">
    <property type="entry name" value="MFS_trans_sf"/>
</dbReference>
<feature type="transmembrane region" description="Helical" evidence="8">
    <location>
        <begin position="144"/>
        <end position="165"/>
    </location>
</feature>
<keyword evidence="5 8" id="KW-1133">Transmembrane helix</keyword>
<feature type="transmembrane region" description="Helical" evidence="8">
    <location>
        <begin position="110"/>
        <end position="132"/>
    </location>
</feature>
<dbReference type="InterPro" id="IPR020846">
    <property type="entry name" value="MFS_dom"/>
</dbReference>
<protein>
    <submittedName>
        <fullName evidence="10">MFS transporter</fullName>
    </submittedName>
</protein>
<evidence type="ECO:0000256" key="8">
    <source>
        <dbReference type="SAM" id="Phobius"/>
    </source>
</evidence>
<keyword evidence="2" id="KW-0813">Transport</keyword>
<name>A0ABD5E411_9ACTN</name>
<dbReference type="EMBL" id="JAVRER010000009">
    <property type="protein sequence ID" value="MDT0415552.1"/>
    <property type="molecule type" value="Genomic_DNA"/>
</dbReference>
<keyword evidence="4 8" id="KW-0812">Transmembrane</keyword>
<keyword evidence="6 8" id="KW-0472">Membrane</keyword>
<comment type="subcellular location">
    <subcellularLocation>
        <location evidence="1">Cell membrane</location>
        <topology evidence="1">Multi-pass membrane protein</topology>
    </subcellularLocation>
</comment>
<feature type="transmembrane region" description="Helical" evidence="8">
    <location>
        <begin position="360"/>
        <end position="386"/>
    </location>
</feature>
<feature type="transmembrane region" description="Helical" evidence="8">
    <location>
        <begin position="171"/>
        <end position="193"/>
    </location>
</feature>